<dbReference type="GO" id="GO:0016491">
    <property type="term" value="F:oxidoreductase activity"/>
    <property type="evidence" value="ECO:0007669"/>
    <property type="project" value="UniProtKB-KW"/>
</dbReference>
<feature type="compositionally biased region" description="Basic and acidic residues" evidence="4">
    <location>
        <begin position="457"/>
        <end position="466"/>
    </location>
</feature>
<evidence type="ECO:0000313" key="5">
    <source>
        <dbReference type="EMBL" id="KAF4953735.1"/>
    </source>
</evidence>
<dbReference type="PANTHER" id="PTHR45024:SF2">
    <property type="entry name" value="SCP2 DOMAIN-CONTAINING PROTEIN"/>
    <property type="match status" value="1"/>
</dbReference>
<dbReference type="AlphaFoldDB" id="A0A8H4WXL2"/>
<proteinExistence type="inferred from homology"/>
<dbReference type="InterPro" id="IPR036291">
    <property type="entry name" value="NAD(P)-bd_dom_sf"/>
</dbReference>
<keyword evidence="3" id="KW-0560">Oxidoreductase</keyword>
<gene>
    <name evidence="5" type="ORF">FGADI_5728</name>
</gene>
<dbReference type="PRINTS" id="PR00080">
    <property type="entry name" value="SDRFAMILY"/>
</dbReference>
<evidence type="ECO:0000256" key="1">
    <source>
        <dbReference type="ARBA" id="ARBA00006484"/>
    </source>
</evidence>
<evidence type="ECO:0000256" key="2">
    <source>
        <dbReference type="ARBA" id="ARBA00022857"/>
    </source>
</evidence>
<organism evidence="5 6">
    <name type="scientific">Fusarium gaditjirri</name>
    <dbReference type="NCBI Taxonomy" id="282569"/>
    <lineage>
        <taxon>Eukaryota</taxon>
        <taxon>Fungi</taxon>
        <taxon>Dikarya</taxon>
        <taxon>Ascomycota</taxon>
        <taxon>Pezizomycotina</taxon>
        <taxon>Sordariomycetes</taxon>
        <taxon>Hypocreomycetidae</taxon>
        <taxon>Hypocreales</taxon>
        <taxon>Nectriaceae</taxon>
        <taxon>Fusarium</taxon>
        <taxon>Fusarium nisikadoi species complex</taxon>
    </lineage>
</organism>
<dbReference type="Gene3D" id="3.40.50.720">
    <property type="entry name" value="NAD(P)-binding Rossmann-like Domain"/>
    <property type="match status" value="1"/>
</dbReference>
<evidence type="ECO:0000256" key="3">
    <source>
        <dbReference type="ARBA" id="ARBA00023002"/>
    </source>
</evidence>
<dbReference type="Pfam" id="PF00106">
    <property type="entry name" value="adh_short"/>
    <property type="match status" value="1"/>
</dbReference>
<dbReference type="SUPFAM" id="SSF51735">
    <property type="entry name" value="NAD(P)-binding Rossmann-fold domains"/>
    <property type="match status" value="1"/>
</dbReference>
<dbReference type="Proteomes" id="UP000604273">
    <property type="component" value="Unassembled WGS sequence"/>
</dbReference>
<dbReference type="PRINTS" id="PR00081">
    <property type="entry name" value="GDHRDH"/>
</dbReference>
<sequence>MVPFRPWLSLRGESGSPVAIVTGAGGASIESMLCCWRHMAQKVVVKDFSGSLSGERGTISRAQTVVDEIKAEGGEAIADGHDISVQSEVQELVQDTLAAYGTIHILVNNAGTAGQASSHDNVNVQSFRRTWEIAALGTVMLIGVVYSTMEKQGYGRIFNTSSDSLIGMGAGGDGGYVSSKGATLGLTRDLGRMSPKQGIKINGVLPSAASRISDLSPVIKRITRECFQSHLVADFVVALCSAECPVSGELFSIGGGRVARTTLATVPGHSRATGPEDYLAHFDKVISTTSELREAQAAMAKLTAAERAAHEEGNLHMLRATIERTLWHLDPHSELAAHLRETTKEIRRHTLAGLLPKPKPKPQQQSLPYFQQEESGEPELPRLSVPRQQSPAREPQKVLTNEGSRYQLRDRQDHVPIIELSSDVSSELSDEPIYDFDHAPDQGESASASDMSTLAKEQQKPSREIPVEETPDEEAPTREMPTHESKKRPAEDDGEDDASPVSKRVKGWLTHITGGYM</sequence>
<dbReference type="OrthoDB" id="47007at2759"/>
<reference evidence="5" key="2">
    <citation type="submission" date="2020-05" db="EMBL/GenBank/DDBJ databases">
        <authorList>
            <person name="Kim H.-S."/>
            <person name="Proctor R.H."/>
            <person name="Brown D.W."/>
        </authorList>
    </citation>
    <scope>NUCLEOTIDE SEQUENCE</scope>
    <source>
        <strain evidence="5">NRRL 45417</strain>
    </source>
</reference>
<dbReference type="InterPro" id="IPR002347">
    <property type="entry name" value="SDR_fam"/>
</dbReference>
<evidence type="ECO:0000313" key="6">
    <source>
        <dbReference type="Proteomes" id="UP000604273"/>
    </source>
</evidence>
<dbReference type="EMBL" id="JABFAI010000133">
    <property type="protein sequence ID" value="KAF4953735.1"/>
    <property type="molecule type" value="Genomic_DNA"/>
</dbReference>
<accession>A0A8H4WXL2</accession>
<name>A0A8H4WXL2_9HYPO</name>
<reference evidence="5" key="1">
    <citation type="journal article" date="2020" name="BMC Genomics">
        <title>Correction to: Identification and distribution of gene clusters required for synthesis of sphingolipid metabolism inhibitors in diverse species of the filamentous fungus Fusarium.</title>
        <authorList>
            <person name="Kim H.S."/>
            <person name="Lohmar J.M."/>
            <person name="Busman M."/>
            <person name="Brown D.W."/>
            <person name="Naumann T.A."/>
            <person name="Divon H.H."/>
            <person name="Lysoe E."/>
            <person name="Uhlig S."/>
            <person name="Proctor R.H."/>
        </authorList>
    </citation>
    <scope>NUCLEOTIDE SEQUENCE</scope>
    <source>
        <strain evidence="5">NRRL 45417</strain>
    </source>
</reference>
<comment type="similarity">
    <text evidence="1">Belongs to the short-chain dehydrogenases/reductases (SDR) family.</text>
</comment>
<evidence type="ECO:0000256" key="4">
    <source>
        <dbReference type="SAM" id="MobiDB-lite"/>
    </source>
</evidence>
<feature type="region of interest" description="Disordered" evidence="4">
    <location>
        <begin position="353"/>
        <end position="517"/>
    </location>
</feature>
<dbReference type="InterPro" id="IPR051687">
    <property type="entry name" value="Peroxisomal_Beta-Oxidation"/>
</dbReference>
<dbReference type="InterPro" id="IPR020904">
    <property type="entry name" value="Sc_DH/Rdtase_CS"/>
</dbReference>
<keyword evidence="6" id="KW-1185">Reference proteome</keyword>
<protein>
    <submittedName>
        <fullName evidence="5">Uncharacterized protein</fullName>
    </submittedName>
</protein>
<comment type="caution">
    <text evidence="5">The sequence shown here is derived from an EMBL/GenBank/DDBJ whole genome shotgun (WGS) entry which is preliminary data.</text>
</comment>
<dbReference type="PANTHER" id="PTHR45024">
    <property type="entry name" value="DEHYDROGENASES, SHORT CHAIN"/>
    <property type="match status" value="1"/>
</dbReference>
<keyword evidence="2" id="KW-0521">NADP</keyword>
<feature type="compositionally biased region" description="Basic and acidic residues" evidence="4">
    <location>
        <begin position="407"/>
        <end position="416"/>
    </location>
</feature>
<feature type="compositionally biased region" description="Basic and acidic residues" evidence="4">
    <location>
        <begin position="475"/>
        <end position="491"/>
    </location>
</feature>
<feature type="compositionally biased region" description="Polar residues" evidence="4">
    <location>
        <begin position="444"/>
        <end position="456"/>
    </location>
</feature>
<dbReference type="PROSITE" id="PS00061">
    <property type="entry name" value="ADH_SHORT"/>
    <property type="match status" value="1"/>
</dbReference>